<gene>
    <name evidence="2" type="ORF">RHIMIDRAFT_242945</name>
</gene>
<feature type="region of interest" description="Disordered" evidence="1">
    <location>
        <begin position="129"/>
        <end position="152"/>
    </location>
</feature>
<sequence length="152" mass="17440">MTYFKTFFCNKCKKRINVFTKRITKAKHEKLCRGISRGCRVVGALVPDQLDRMETDNNDNSDRGNDSQMEVELMNSDHDDSMLTEDDSEAIEHLDVGTEESEEVDEANERHSIVQLPPFRLQMWYDPSLGFADSSASENNPPTSQEKIEQYA</sequence>
<evidence type="ECO:0000256" key="1">
    <source>
        <dbReference type="SAM" id="MobiDB-lite"/>
    </source>
</evidence>
<keyword evidence="3" id="KW-1185">Reference proteome</keyword>
<feature type="region of interest" description="Disordered" evidence="1">
    <location>
        <begin position="50"/>
        <end position="89"/>
    </location>
</feature>
<accession>A0A2G4SEG4</accession>
<reference evidence="2 3" key="1">
    <citation type="journal article" date="2016" name="Proc. Natl. Acad. Sci. U.S.A.">
        <title>Lipid metabolic changes in an early divergent fungus govern the establishment of a mutualistic symbiosis with endobacteria.</title>
        <authorList>
            <person name="Lastovetsky O.A."/>
            <person name="Gaspar M.L."/>
            <person name="Mondo S.J."/>
            <person name="LaButti K.M."/>
            <person name="Sandor L."/>
            <person name="Grigoriev I.V."/>
            <person name="Henry S.A."/>
            <person name="Pawlowska T.E."/>
        </authorList>
    </citation>
    <scope>NUCLEOTIDE SEQUENCE [LARGE SCALE GENOMIC DNA]</scope>
    <source>
        <strain evidence="2 3">ATCC 52813</strain>
    </source>
</reference>
<dbReference type="RefSeq" id="XP_023460890.1">
    <property type="nucleotide sequence ID" value="XM_023609872.1"/>
</dbReference>
<evidence type="ECO:0000313" key="2">
    <source>
        <dbReference type="EMBL" id="PHZ07182.1"/>
    </source>
</evidence>
<feature type="compositionally biased region" description="Basic and acidic residues" evidence="1">
    <location>
        <begin position="50"/>
        <end position="65"/>
    </location>
</feature>
<organism evidence="2 3">
    <name type="scientific">Rhizopus microsporus ATCC 52813</name>
    <dbReference type="NCBI Taxonomy" id="1340429"/>
    <lineage>
        <taxon>Eukaryota</taxon>
        <taxon>Fungi</taxon>
        <taxon>Fungi incertae sedis</taxon>
        <taxon>Mucoromycota</taxon>
        <taxon>Mucoromycotina</taxon>
        <taxon>Mucoromycetes</taxon>
        <taxon>Mucorales</taxon>
        <taxon>Mucorineae</taxon>
        <taxon>Rhizopodaceae</taxon>
        <taxon>Rhizopus</taxon>
    </lineage>
</organism>
<dbReference type="Proteomes" id="UP000242254">
    <property type="component" value="Unassembled WGS sequence"/>
</dbReference>
<feature type="compositionally biased region" description="Polar residues" evidence="1">
    <location>
        <begin position="134"/>
        <end position="145"/>
    </location>
</feature>
<dbReference type="EMBL" id="KZ303922">
    <property type="protein sequence ID" value="PHZ07182.1"/>
    <property type="molecule type" value="Genomic_DNA"/>
</dbReference>
<dbReference type="AlphaFoldDB" id="A0A2G4SEG4"/>
<evidence type="ECO:0000313" key="3">
    <source>
        <dbReference type="Proteomes" id="UP000242254"/>
    </source>
</evidence>
<proteinExistence type="predicted"/>
<protein>
    <submittedName>
        <fullName evidence="2">Uncharacterized protein</fullName>
    </submittedName>
</protein>
<name>A0A2G4SEG4_RHIZD</name>
<dbReference type="GeneID" id="35440862"/>